<reference evidence="12 13" key="1">
    <citation type="journal article" date="2016" name="Nat. Commun.">
        <title>Thousands of microbial genomes shed light on interconnected biogeochemical processes in an aquifer system.</title>
        <authorList>
            <person name="Anantharaman K."/>
            <person name="Brown C.T."/>
            <person name="Hug L.A."/>
            <person name="Sharon I."/>
            <person name="Castelle C.J."/>
            <person name="Probst A.J."/>
            <person name="Thomas B.C."/>
            <person name="Singh A."/>
            <person name="Wilkins M.J."/>
            <person name="Karaoz U."/>
            <person name="Brodie E.L."/>
            <person name="Williams K.H."/>
            <person name="Hubbard S.S."/>
            <person name="Banfield J.F."/>
        </authorList>
    </citation>
    <scope>NUCLEOTIDE SEQUENCE [LARGE SCALE GENOMIC DNA]</scope>
</reference>
<dbReference type="InterPro" id="IPR036554">
    <property type="entry name" value="GHMP_kinase_C_sf"/>
</dbReference>
<dbReference type="Proteomes" id="UP000177042">
    <property type="component" value="Unassembled WGS sequence"/>
</dbReference>
<dbReference type="Gene3D" id="3.30.70.890">
    <property type="entry name" value="GHMP kinase, C-terminal domain"/>
    <property type="match status" value="1"/>
</dbReference>
<dbReference type="PANTHER" id="PTHR43290">
    <property type="entry name" value="MEVALONATE KINASE"/>
    <property type="match status" value="1"/>
</dbReference>
<dbReference type="SUPFAM" id="SSF55060">
    <property type="entry name" value="GHMP Kinase, C-terminal domain"/>
    <property type="match status" value="1"/>
</dbReference>
<keyword evidence="7" id="KW-0460">Magnesium</keyword>
<evidence type="ECO:0000256" key="5">
    <source>
        <dbReference type="ARBA" id="ARBA00022777"/>
    </source>
</evidence>
<keyword evidence="3" id="KW-0808">Transferase</keyword>
<proteinExistence type="predicted"/>
<evidence type="ECO:0000256" key="3">
    <source>
        <dbReference type="ARBA" id="ARBA00022679"/>
    </source>
</evidence>
<dbReference type="Pfam" id="PF08544">
    <property type="entry name" value="GHMP_kinases_C"/>
    <property type="match status" value="1"/>
</dbReference>
<dbReference type="NCBIfam" id="TIGR00549">
    <property type="entry name" value="mevalon_kin"/>
    <property type="match status" value="1"/>
</dbReference>
<keyword evidence="8" id="KW-0443">Lipid metabolism</keyword>
<protein>
    <submittedName>
        <fullName evidence="12">Mevalonate kinase</fullName>
    </submittedName>
</protein>
<comment type="caution">
    <text evidence="12">The sequence shown here is derived from an EMBL/GenBank/DDBJ whole genome shotgun (WGS) entry which is preliminary data.</text>
</comment>
<evidence type="ECO:0000256" key="1">
    <source>
        <dbReference type="ARBA" id="ARBA00022490"/>
    </source>
</evidence>
<evidence type="ECO:0000256" key="8">
    <source>
        <dbReference type="ARBA" id="ARBA00023098"/>
    </source>
</evidence>
<dbReference type="PANTHER" id="PTHR43290:SF2">
    <property type="entry name" value="MEVALONATE KINASE"/>
    <property type="match status" value="1"/>
</dbReference>
<dbReference type="Gene3D" id="3.30.230.10">
    <property type="match status" value="1"/>
</dbReference>
<dbReference type="PRINTS" id="PR00959">
    <property type="entry name" value="MEVGALKINASE"/>
</dbReference>
<evidence type="ECO:0000259" key="11">
    <source>
        <dbReference type="Pfam" id="PF08544"/>
    </source>
</evidence>
<keyword evidence="4" id="KW-0547">Nucleotide-binding</keyword>
<evidence type="ECO:0000313" key="13">
    <source>
        <dbReference type="Proteomes" id="UP000177042"/>
    </source>
</evidence>
<dbReference type="UniPathway" id="UPA00057">
    <property type="reaction ID" value="UER00098"/>
</dbReference>
<comment type="pathway">
    <text evidence="9">Isoprenoid biosynthesis; isopentenyl diphosphate biosynthesis via mevalonate pathway; isopentenyl diphosphate from (R)-mevalonate: step 1/3.</text>
</comment>
<keyword evidence="6" id="KW-0067">ATP-binding</keyword>
<name>A0A1F5JCP2_9BACT</name>
<keyword evidence="2" id="KW-0444">Lipid biosynthesis</keyword>
<dbReference type="InterPro" id="IPR020568">
    <property type="entry name" value="Ribosomal_Su5_D2-typ_SF"/>
</dbReference>
<evidence type="ECO:0000256" key="9">
    <source>
        <dbReference type="ARBA" id="ARBA00029438"/>
    </source>
</evidence>
<feature type="domain" description="GHMP kinase C-terminal" evidence="11">
    <location>
        <begin position="249"/>
        <end position="327"/>
    </location>
</feature>
<dbReference type="GO" id="GO:0005829">
    <property type="term" value="C:cytosol"/>
    <property type="evidence" value="ECO:0007669"/>
    <property type="project" value="TreeGrafter"/>
</dbReference>
<evidence type="ECO:0000256" key="7">
    <source>
        <dbReference type="ARBA" id="ARBA00022842"/>
    </source>
</evidence>
<evidence type="ECO:0000259" key="10">
    <source>
        <dbReference type="Pfam" id="PF00288"/>
    </source>
</evidence>
<dbReference type="EMBL" id="MFCX01000011">
    <property type="protein sequence ID" value="OGE26396.1"/>
    <property type="molecule type" value="Genomic_DNA"/>
</dbReference>
<evidence type="ECO:0000256" key="6">
    <source>
        <dbReference type="ARBA" id="ARBA00022840"/>
    </source>
</evidence>
<dbReference type="InterPro" id="IPR014721">
    <property type="entry name" value="Ribsml_uS5_D2-typ_fold_subgr"/>
</dbReference>
<keyword evidence="5 12" id="KW-0418">Kinase</keyword>
<organism evidence="12 13">
    <name type="scientific">Candidatus Daviesbacteria bacterium RIFCSPHIGHO2_02_FULL_39_12</name>
    <dbReference type="NCBI Taxonomy" id="1797770"/>
    <lineage>
        <taxon>Bacteria</taxon>
        <taxon>Candidatus Daviesiibacteriota</taxon>
    </lineage>
</organism>
<dbReference type="AlphaFoldDB" id="A0A1F5JCP2"/>
<dbReference type="InterPro" id="IPR006205">
    <property type="entry name" value="Mev_gal_kin"/>
</dbReference>
<dbReference type="GO" id="GO:0019287">
    <property type="term" value="P:isopentenyl diphosphate biosynthetic process, mevalonate pathway"/>
    <property type="evidence" value="ECO:0007669"/>
    <property type="project" value="UniProtKB-UniPathway"/>
</dbReference>
<evidence type="ECO:0000256" key="2">
    <source>
        <dbReference type="ARBA" id="ARBA00022516"/>
    </source>
</evidence>
<dbReference type="InterPro" id="IPR006204">
    <property type="entry name" value="GHMP_kinase_N_dom"/>
</dbReference>
<evidence type="ECO:0000313" key="12">
    <source>
        <dbReference type="EMBL" id="OGE26396.1"/>
    </source>
</evidence>
<dbReference type="GO" id="GO:0005524">
    <property type="term" value="F:ATP binding"/>
    <property type="evidence" value="ECO:0007669"/>
    <property type="project" value="UniProtKB-KW"/>
</dbReference>
<dbReference type="InterPro" id="IPR013750">
    <property type="entry name" value="GHMP_kinase_C_dom"/>
</dbReference>
<evidence type="ECO:0000256" key="4">
    <source>
        <dbReference type="ARBA" id="ARBA00022741"/>
    </source>
</evidence>
<dbReference type="GO" id="GO:0004496">
    <property type="term" value="F:mevalonate kinase activity"/>
    <property type="evidence" value="ECO:0007669"/>
    <property type="project" value="InterPro"/>
</dbReference>
<gene>
    <name evidence="12" type="ORF">A3C26_01545</name>
</gene>
<dbReference type="Pfam" id="PF00288">
    <property type="entry name" value="GHMP_kinases_N"/>
    <property type="match status" value="1"/>
</dbReference>
<keyword evidence="1" id="KW-0963">Cytoplasm</keyword>
<feature type="domain" description="GHMP kinase N-terminal" evidence="10">
    <location>
        <begin position="109"/>
        <end position="183"/>
    </location>
</feature>
<dbReference type="SUPFAM" id="SSF54211">
    <property type="entry name" value="Ribosomal protein S5 domain 2-like"/>
    <property type="match status" value="1"/>
</dbReference>
<accession>A0A1F5JCP2</accession>
<sequence>MANLTQIIVSAPGKLMLLGEHAVVYNRPSLVTAVDQRLTLKAETLENSVFELNAKDAGVTNYSKPLSELGKGDIPKGAKFVERAMYNFFARHPQSNRGSINNIDSRLRGNDIIGIRITTKSDFSPLFGFGSSSASTVCTLKALSELFNAKLSCRQIFELSFQTVLDVQGTGSGFDVAAATYGGTLYYSKAGSKTIKPLNLKHLPLIIGYSGIKADTVTLVKQVAEKAKKYPNVIENIYSQIGYLVDLAKKALLKEDYQTLGELMDLNQGLLVSLGVEGKKLADMIYAAREAGAYGAKLSGAGIGDCMIAIAPANKVSGVKKAITKAGGKVVNVKVNAPGVRIEK</sequence>